<comment type="caution">
    <text evidence="2">The sequence shown here is derived from an EMBL/GenBank/DDBJ whole genome shotgun (WGS) entry which is preliminary data.</text>
</comment>
<feature type="transmembrane region" description="Helical" evidence="1">
    <location>
        <begin position="37"/>
        <end position="58"/>
    </location>
</feature>
<feature type="transmembrane region" description="Helical" evidence="1">
    <location>
        <begin position="216"/>
        <end position="236"/>
    </location>
</feature>
<organism evidence="2 3">
    <name type="scientific">Methanorbis furvi</name>
    <dbReference type="NCBI Taxonomy" id="3028299"/>
    <lineage>
        <taxon>Archaea</taxon>
        <taxon>Methanobacteriati</taxon>
        <taxon>Methanobacteriota</taxon>
        <taxon>Stenosarchaea group</taxon>
        <taxon>Methanomicrobia</taxon>
        <taxon>Methanomicrobiales</taxon>
        <taxon>Methanocorpusculaceae</taxon>
        <taxon>Methanorbis</taxon>
    </lineage>
</organism>
<keyword evidence="1" id="KW-0812">Transmembrane</keyword>
<evidence type="ECO:0000313" key="2">
    <source>
        <dbReference type="EMBL" id="MDV0440963.1"/>
    </source>
</evidence>
<keyword evidence="3" id="KW-1185">Reference proteome</keyword>
<reference evidence="2" key="1">
    <citation type="submission" date="2023-06" db="EMBL/GenBank/DDBJ databases">
        <title>Genome sequence of Methancorpusculaceae sp. Ag1.</title>
        <authorList>
            <person name="Protasov E."/>
            <person name="Platt K."/>
            <person name="Poehlein A."/>
            <person name="Daniel R."/>
            <person name="Brune A."/>
        </authorList>
    </citation>
    <scope>NUCLEOTIDE SEQUENCE</scope>
    <source>
        <strain evidence="2">Ag1</strain>
    </source>
</reference>
<dbReference type="EMBL" id="JAWDKA010000001">
    <property type="protein sequence ID" value="MDV0440963.1"/>
    <property type="molecule type" value="Genomic_DNA"/>
</dbReference>
<keyword evidence="1" id="KW-1133">Transmembrane helix</keyword>
<keyword evidence="1" id="KW-0472">Membrane</keyword>
<accession>A0AAE4MC39</accession>
<feature type="transmembrane region" description="Helical" evidence="1">
    <location>
        <begin position="64"/>
        <end position="84"/>
    </location>
</feature>
<dbReference type="RefSeq" id="WP_338093357.1">
    <property type="nucleotide sequence ID" value="NZ_JAWDKA010000001.1"/>
</dbReference>
<proteinExistence type="predicted"/>
<gene>
    <name evidence="2" type="ORF">McpAg1_01420</name>
</gene>
<sequence>MITKEVLITRISTQIETEEEYGTTLEKGKRRLARTKYWVPLPAALLIIWGFISAANGIPPIDILMLWVVGSFFIYMFYFFLMMIPSLGSDSTSSLFDGSSSIQIKEFLRLANLLRTVKKNKVTFLEIFWNAFLINAKPLAKGFAVIYLTDLICAGVLYFYGVIDLHLLLLIIVQIVVILLFYGKIVMAEPDTPGFFIGRSFSSEKAEGGEVAKLKIWLYISGFAMFTGLLIVGAMMFPGLTLGQYLAEITILPTEFPIILILVLITQGVIIRYFQGIESRKLMAELNSRHLAVLKDDLLVRVKAAEPDQLDELQREFLLLRMNKLMVQEFFKRFPAYALVPNFLLIGDPTAREVLNTTGDTKRIRELL</sequence>
<evidence type="ECO:0000256" key="1">
    <source>
        <dbReference type="SAM" id="Phobius"/>
    </source>
</evidence>
<name>A0AAE4MC39_9EURY</name>
<feature type="transmembrane region" description="Helical" evidence="1">
    <location>
        <begin position="256"/>
        <end position="274"/>
    </location>
</feature>
<dbReference type="AlphaFoldDB" id="A0AAE4MC39"/>
<evidence type="ECO:0000313" key="3">
    <source>
        <dbReference type="Proteomes" id="UP001273136"/>
    </source>
</evidence>
<feature type="transmembrane region" description="Helical" evidence="1">
    <location>
        <begin position="166"/>
        <end position="183"/>
    </location>
</feature>
<protein>
    <submittedName>
        <fullName evidence="2">Uncharacterized protein</fullName>
    </submittedName>
</protein>
<dbReference type="Proteomes" id="UP001273136">
    <property type="component" value="Unassembled WGS sequence"/>
</dbReference>